<name>A0ABR4QGL3_9CEST</name>
<evidence type="ECO:0000313" key="1">
    <source>
        <dbReference type="EMBL" id="KAL5108609.1"/>
    </source>
</evidence>
<sequence>MHRFGIFHLRRKLQWHRKLVFFGIVLFLATVLTIREFFAQDHLLDIRYREIALHKDGINSSFGRNPRIFHFKSDSKNENKRSSGRYPSKLLLLPCHHQ</sequence>
<proteinExistence type="predicted"/>
<keyword evidence="2" id="KW-1185">Reference proteome</keyword>
<dbReference type="Proteomes" id="UP001651158">
    <property type="component" value="Unassembled WGS sequence"/>
</dbReference>
<dbReference type="EMBL" id="JAKROA010000003">
    <property type="protein sequence ID" value="KAL5108609.1"/>
    <property type="molecule type" value="Genomic_DNA"/>
</dbReference>
<comment type="caution">
    <text evidence="1">The sequence shown here is derived from an EMBL/GenBank/DDBJ whole genome shotgun (WGS) entry which is preliminary data.</text>
</comment>
<accession>A0ABR4QGL3</accession>
<organism evidence="1 2">
    <name type="scientific">Taenia crassiceps</name>
    <dbReference type="NCBI Taxonomy" id="6207"/>
    <lineage>
        <taxon>Eukaryota</taxon>
        <taxon>Metazoa</taxon>
        <taxon>Spiralia</taxon>
        <taxon>Lophotrochozoa</taxon>
        <taxon>Platyhelminthes</taxon>
        <taxon>Cestoda</taxon>
        <taxon>Eucestoda</taxon>
        <taxon>Cyclophyllidea</taxon>
        <taxon>Taeniidae</taxon>
        <taxon>Taenia</taxon>
    </lineage>
</organism>
<protein>
    <submittedName>
        <fullName evidence="1">Uncharacterized protein</fullName>
    </submittedName>
</protein>
<evidence type="ECO:0000313" key="2">
    <source>
        <dbReference type="Proteomes" id="UP001651158"/>
    </source>
</evidence>
<reference evidence="1 2" key="1">
    <citation type="journal article" date="2022" name="Front. Cell. Infect. Microbiol.">
        <title>The Genomes of Two Strains of Taenia crassiceps the Animal Model for the Study of Human Cysticercosis.</title>
        <authorList>
            <person name="Bobes R.J."/>
            <person name="Estrada K."/>
            <person name="Rios-Valencia D.G."/>
            <person name="Calderon-Gallegos A."/>
            <person name="de la Torre P."/>
            <person name="Carrero J.C."/>
            <person name="Sanchez-Flores A."/>
            <person name="Laclette J.P."/>
        </authorList>
    </citation>
    <scope>NUCLEOTIDE SEQUENCE [LARGE SCALE GENOMIC DNA]</scope>
    <source>
        <strain evidence="1">WFUcys</strain>
    </source>
</reference>
<gene>
    <name evidence="1" type="ORF">TcWFU_002391</name>
</gene>